<reference evidence="2 3" key="1">
    <citation type="journal article" date="2024" name="J Genomics">
        <title>Draft genome sequencing and assembly of Favolaschia claudopus CIRM-BRFM 2984 isolated from oak limbs.</title>
        <authorList>
            <person name="Navarro D."/>
            <person name="Drula E."/>
            <person name="Chaduli D."/>
            <person name="Cazenave R."/>
            <person name="Ahrendt S."/>
            <person name="Wang J."/>
            <person name="Lipzen A."/>
            <person name="Daum C."/>
            <person name="Barry K."/>
            <person name="Grigoriev I.V."/>
            <person name="Favel A."/>
            <person name="Rosso M.N."/>
            <person name="Martin F."/>
        </authorList>
    </citation>
    <scope>NUCLEOTIDE SEQUENCE [LARGE SCALE GENOMIC DNA]</scope>
    <source>
        <strain evidence="2 3">CIRM-BRFM 2984</strain>
    </source>
</reference>
<keyword evidence="3" id="KW-1185">Reference proteome</keyword>
<evidence type="ECO:0000256" key="1">
    <source>
        <dbReference type="SAM" id="SignalP"/>
    </source>
</evidence>
<feature type="chain" id="PRO_5043552995" description="Squalene monooxygenase" evidence="1">
    <location>
        <begin position="22"/>
        <end position="520"/>
    </location>
</feature>
<dbReference type="InterPro" id="IPR036188">
    <property type="entry name" value="FAD/NAD-bd_sf"/>
</dbReference>
<evidence type="ECO:0008006" key="4">
    <source>
        <dbReference type="Google" id="ProtNLM"/>
    </source>
</evidence>
<accession>A0AAW0EIP1</accession>
<dbReference type="SUPFAM" id="SSF51905">
    <property type="entry name" value="FAD/NAD(P)-binding domain"/>
    <property type="match status" value="1"/>
</dbReference>
<dbReference type="AlphaFoldDB" id="A0AAW0EIP1"/>
<dbReference type="Proteomes" id="UP001362999">
    <property type="component" value="Unassembled WGS sequence"/>
</dbReference>
<sequence length="520" mass="57775">MDPSLWYAFVVVILLSGVVWQKFCKSPPPWIKEIAALGQPRSRIFPGTAVVCGGSISGTVTARLLADHFERVVVVDPEIESEKKTRILQYNAGHIFLHIFAAGARRLWPNFDEEFIAAGGRVTPADMQLHFSGLPILTPWPDYDEGCFPDTIVTRRSTAQKVLSILLRQHPTAEKVTLLPGTVRSIQPSSDMSSIQSITVRKLDGTQEVLNDVALVADCTGATQGGVKWLNSAGYVLPEDIRHTYNGKLRYVTICFFPSPELDATLPFPEHARKAAVIYCYVPHFDHGSRYLGFFRTDNDSYQVLVGDAGTEDGVLPKTASDLVPFLKTFNGYSPIPYWLIEAVDMLCKNADNTFDSIKIPTQSYIQYHRLPTKALPSNFVVVGDASLQLNPVHGQGFAKIILNVAALDSLLRSANPAINLPRDFAARYFKKNAAYIQGLWDATRLHDYGISGCEPMIGETKNTGRLVRWFELKLVAAAIQDYEVASALWHVRHLLAADTVLLAPTVLWKIFTARSPFHY</sequence>
<gene>
    <name evidence="2" type="ORF">R3P38DRAFT_59401</name>
</gene>
<evidence type="ECO:0000313" key="3">
    <source>
        <dbReference type="Proteomes" id="UP001362999"/>
    </source>
</evidence>
<dbReference type="Gene3D" id="3.50.50.60">
    <property type="entry name" value="FAD/NAD(P)-binding domain"/>
    <property type="match status" value="1"/>
</dbReference>
<keyword evidence="1" id="KW-0732">Signal</keyword>
<comment type="caution">
    <text evidence="2">The sequence shown here is derived from an EMBL/GenBank/DDBJ whole genome shotgun (WGS) entry which is preliminary data.</text>
</comment>
<proteinExistence type="predicted"/>
<organism evidence="2 3">
    <name type="scientific">Favolaschia claudopus</name>
    <dbReference type="NCBI Taxonomy" id="2862362"/>
    <lineage>
        <taxon>Eukaryota</taxon>
        <taxon>Fungi</taxon>
        <taxon>Dikarya</taxon>
        <taxon>Basidiomycota</taxon>
        <taxon>Agaricomycotina</taxon>
        <taxon>Agaricomycetes</taxon>
        <taxon>Agaricomycetidae</taxon>
        <taxon>Agaricales</taxon>
        <taxon>Marasmiineae</taxon>
        <taxon>Mycenaceae</taxon>
        <taxon>Favolaschia</taxon>
    </lineage>
</organism>
<dbReference type="EMBL" id="JAWWNJ010000001">
    <property type="protein sequence ID" value="KAK7064839.1"/>
    <property type="molecule type" value="Genomic_DNA"/>
</dbReference>
<protein>
    <recommendedName>
        <fullName evidence="4">Squalene monooxygenase</fullName>
    </recommendedName>
</protein>
<evidence type="ECO:0000313" key="2">
    <source>
        <dbReference type="EMBL" id="KAK7064839.1"/>
    </source>
</evidence>
<name>A0AAW0EIP1_9AGAR</name>
<feature type="signal peptide" evidence="1">
    <location>
        <begin position="1"/>
        <end position="21"/>
    </location>
</feature>